<organism evidence="1 2">
    <name type="scientific">Devosia sediminis</name>
    <dbReference type="NCBI Taxonomy" id="2798801"/>
    <lineage>
        <taxon>Bacteria</taxon>
        <taxon>Pseudomonadati</taxon>
        <taxon>Pseudomonadota</taxon>
        <taxon>Alphaproteobacteria</taxon>
        <taxon>Hyphomicrobiales</taxon>
        <taxon>Devosiaceae</taxon>
        <taxon>Devosia</taxon>
    </lineage>
</organism>
<dbReference type="InterPro" id="IPR029058">
    <property type="entry name" value="AB_hydrolase_fold"/>
</dbReference>
<dbReference type="Proteomes" id="UP000602124">
    <property type="component" value="Unassembled WGS sequence"/>
</dbReference>
<dbReference type="EMBL" id="JAEKMH010000003">
    <property type="protein sequence ID" value="MBJ3785804.1"/>
    <property type="molecule type" value="Genomic_DNA"/>
</dbReference>
<protein>
    <submittedName>
        <fullName evidence="1">Dienelactone hydrolase</fullName>
    </submittedName>
</protein>
<evidence type="ECO:0000313" key="1">
    <source>
        <dbReference type="EMBL" id="MBJ3785804.1"/>
    </source>
</evidence>
<dbReference type="Gene3D" id="3.40.50.1820">
    <property type="entry name" value="alpha/beta hydrolase"/>
    <property type="match status" value="1"/>
</dbReference>
<dbReference type="InterPro" id="IPR016986">
    <property type="entry name" value="UCP031982_abhydr"/>
</dbReference>
<reference evidence="1" key="1">
    <citation type="submission" date="2020-12" db="EMBL/GenBank/DDBJ databases">
        <title>Devosia sp. MSA67 isolated from Mo River.</title>
        <authorList>
            <person name="Ma F."/>
            <person name="Zi Z."/>
        </authorList>
    </citation>
    <scope>NUCLEOTIDE SEQUENCE</scope>
    <source>
        <strain evidence="1">MSA67</strain>
    </source>
</reference>
<keyword evidence="2" id="KW-1185">Reference proteome</keyword>
<proteinExistence type="predicted"/>
<dbReference type="AlphaFoldDB" id="A0A934J1A9"/>
<comment type="caution">
    <text evidence="1">The sequence shown here is derived from an EMBL/GenBank/DDBJ whole genome shotgun (WGS) entry which is preliminary data.</text>
</comment>
<evidence type="ECO:0000313" key="2">
    <source>
        <dbReference type="Proteomes" id="UP000602124"/>
    </source>
</evidence>
<keyword evidence="1" id="KW-0378">Hydrolase</keyword>
<dbReference type="RefSeq" id="WP_198877030.1">
    <property type="nucleotide sequence ID" value="NZ_JAEKMH010000003.1"/>
</dbReference>
<name>A0A934J1A9_9HYPH</name>
<gene>
    <name evidence="1" type="ORF">JEQ47_13845</name>
</gene>
<sequence length="331" mass="34966">MAAIGIRDGMAWDGARRDWDDAGPRPLAWTAWYPAMAGTGAPVSAEGQFFESGAVSRDADHEAGGALPVVLLSHGTGGSPQSLGWLARFLAGHGHVVIGAHHHGNTAREPYRPEGFLAWWERAPDLSALLTELAAHGPFAGRLDLDRVSAVGFSLGCYAVLSLGGARGAMTRYDAWARAAGITAAGPREMPDAAAHLPRLLDQSRSFQASWSRQGDDVADRRIRSIVAIAAPPPLRAFSPESLAGIGVPTLLVTGDADAEAPSAFGANWLRAENPGFSHVSMGAEVGHYTFLERANEPVPEEMAFLFADPPALDRRVMHQACAEVVLSALA</sequence>
<dbReference type="SUPFAM" id="SSF53474">
    <property type="entry name" value="alpha/beta-Hydrolases"/>
    <property type="match status" value="1"/>
</dbReference>
<dbReference type="PIRSF" id="PIRSF031982">
    <property type="entry name" value="UCP031982_abhydr"/>
    <property type="match status" value="1"/>
</dbReference>
<dbReference type="GO" id="GO:0016787">
    <property type="term" value="F:hydrolase activity"/>
    <property type="evidence" value="ECO:0007669"/>
    <property type="project" value="UniProtKB-KW"/>
</dbReference>
<accession>A0A934J1A9</accession>